<dbReference type="EC" id="4.3.2.10" evidence="2"/>
<organism evidence="7">
    <name type="scientific">hydrocarbon metagenome</name>
    <dbReference type="NCBI Taxonomy" id="938273"/>
    <lineage>
        <taxon>unclassified sequences</taxon>
        <taxon>metagenomes</taxon>
        <taxon>ecological metagenomes</taxon>
    </lineage>
</organism>
<dbReference type="Gene3D" id="3.20.20.70">
    <property type="entry name" value="Aldolase class I"/>
    <property type="match status" value="1"/>
</dbReference>
<evidence type="ECO:0000256" key="6">
    <source>
        <dbReference type="ARBA" id="ARBA00047838"/>
    </source>
</evidence>
<protein>
    <recommendedName>
        <fullName evidence="2">imidazole glycerol-phosphate synthase</fullName>
        <ecNumber evidence="2">4.3.2.10</ecNumber>
    </recommendedName>
</protein>
<dbReference type="InterPro" id="IPR004651">
    <property type="entry name" value="HisF"/>
</dbReference>
<dbReference type="Pfam" id="PF00977">
    <property type="entry name" value="His_biosynth"/>
    <property type="match status" value="1"/>
</dbReference>
<comment type="pathway">
    <text evidence="1">Amino-acid biosynthesis; L-histidine biosynthesis; L-histidine from 5-phospho-alpha-D-ribose 1-diphosphate: step 5/9.</text>
</comment>
<evidence type="ECO:0000256" key="4">
    <source>
        <dbReference type="ARBA" id="ARBA00023102"/>
    </source>
</evidence>
<gene>
    <name evidence="7" type="ORF">ASZ90_015770</name>
</gene>
<dbReference type="CDD" id="cd04731">
    <property type="entry name" value="HisF"/>
    <property type="match status" value="1"/>
</dbReference>
<dbReference type="InterPro" id="IPR011060">
    <property type="entry name" value="RibuloseP-bd_barrel"/>
</dbReference>
<dbReference type="GO" id="GO:0000105">
    <property type="term" value="P:L-histidine biosynthetic process"/>
    <property type="evidence" value="ECO:0007669"/>
    <property type="project" value="UniProtKB-UniPathway"/>
</dbReference>
<dbReference type="GO" id="GO:0016829">
    <property type="term" value="F:lyase activity"/>
    <property type="evidence" value="ECO:0007669"/>
    <property type="project" value="UniProtKB-KW"/>
</dbReference>
<dbReference type="InterPro" id="IPR006062">
    <property type="entry name" value="His_biosynth"/>
</dbReference>
<evidence type="ECO:0000313" key="7">
    <source>
        <dbReference type="EMBL" id="KUG14588.1"/>
    </source>
</evidence>
<dbReference type="NCBIfam" id="NF038364">
    <property type="entry name" value="AglZ_HisF2_fam"/>
    <property type="match status" value="1"/>
</dbReference>
<evidence type="ECO:0000256" key="2">
    <source>
        <dbReference type="ARBA" id="ARBA00012809"/>
    </source>
</evidence>
<sequence length="267" mass="28982">MFRPRIIPCLLLKDKGLVKTVQFKDPRYIGDPINAVRIFNDREADELIFLDIMASGRTGISSSQRESSIAFELIAKISRECMMPLSYGGGIASIDDITRLFTIGVEKVIINSQAIENPELVREAGETFGNQSIIVSIDARNHHDDSYEVISRGGTKPTGKDALGYAMEMEAAGAGELMITSIEKDGTMSGYDIPLIKTIADAVNIPVIAAGGAGKIEDLKRAYTEGHASAMAAGSLFVYHGRKKAVLINYPKRTELEAAFRDTGPPQ</sequence>
<comment type="catalytic activity">
    <reaction evidence="6">
        <text>5-[(5-phospho-1-deoxy-D-ribulos-1-ylimino)methylamino]-1-(5-phospho-beta-D-ribosyl)imidazole-4-carboxamide + L-glutamine = D-erythro-1-(imidazol-4-yl)glycerol 3-phosphate + 5-amino-1-(5-phospho-beta-D-ribosyl)imidazole-4-carboxamide + L-glutamate + H(+)</text>
        <dbReference type="Rhea" id="RHEA:24793"/>
        <dbReference type="ChEBI" id="CHEBI:15378"/>
        <dbReference type="ChEBI" id="CHEBI:29985"/>
        <dbReference type="ChEBI" id="CHEBI:58278"/>
        <dbReference type="ChEBI" id="CHEBI:58359"/>
        <dbReference type="ChEBI" id="CHEBI:58475"/>
        <dbReference type="ChEBI" id="CHEBI:58525"/>
        <dbReference type="EC" id="4.3.2.10"/>
    </reaction>
</comment>
<dbReference type="SUPFAM" id="SSF51366">
    <property type="entry name" value="Ribulose-phoshate binding barrel"/>
    <property type="match status" value="1"/>
</dbReference>
<evidence type="ECO:0000256" key="5">
    <source>
        <dbReference type="ARBA" id="ARBA00023239"/>
    </source>
</evidence>
<dbReference type="PANTHER" id="PTHR21235">
    <property type="entry name" value="IMIDAZOLE GLYCEROL PHOSPHATE SYNTHASE SUBUNIT HISF/H IGP SYNTHASE SUBUNIT HISF/H"/>
    <property type="match status" value="1"/>
</dbReference>
<keyword evidence="4" id="KW-0368">Histidine biosynthesis</keyword>
<evidence type="ECO:0000256" key="3">
    <source>
        <dbReference type="ARBA" id="ARBA00022605"/>
    </source>
</evidence>
<dbReference type="AlphaFoldDB" id="A0A0W8F163"/>
<name>A0A0W8F163_9ZZZZ</name>
<keyword evidence="3" id="KW-0028">Amino-acid biosynthesis</keyword>
<evidence type="ECO:0000256" key="1">
    <source>
        <dbReference type="ARBA" id="ARBA00005091"/>
    </source>
</evidence>
<reference evidence="7" key="1">
    <citation type="journal article" date="2015" name="Proc. Natl. Acad. Sci. U.S.A.">
        <title>Networks of energetic and metabolic interactions define dynamics in microbial communities.</title>
        <authorList>
            <person name="Embree M."/>
            <person name="Liu J.K."/>
            <person name="Al-Bassam M.M."/>
            <person name="Zengler K."/>
        </authorList>
    </citation>
    <scope>NUCLEOTIDE SEQUENCE</scope>
</reference>
<dbReference type="InterPro" id="IPR013785">
    <property type="entry name" value="Aldolase_TIM"/>
</dbReference>
<accession>A0A0W8F163</accession>
<dbReference type="UniPathway" id="UPA00031">
    <property type="reaction ID" value="UER00010"/>
</dbReference>
<proteinExistence type="predicted"/>
<comment type="caution">
    <text evidence="7">The sequence shown here is derived from an EMBL/GenBank/DDBJ whole genome shotgun (WGS) entry which is preliminary data.</text>
</comment>
<dbReference type="GO" id="GO:0000107">
    <property type="term" value="F:imidazoleglycerol-phosphate synthase activity"/>
    <property type="evidence" value="ECO:0007669"/>
    <property type="project" value="InterPro"/>
</dbReference>
<dbReference type="EMBL" id="LNQE01001640">
    <property type="protein sequence ID" value="KUG14588.1"/>
    <property type="molecule type" value="Genomic_DNA"/>
</dbReference>
<dbReference type="InterPro" id="IPR050064">
    <property type="entry name" value="IGPS_HisA/HisF"/>
</dbReference>
<dbReference type="PANTHER" id="PTHR21235:SF2">
    <property type="entry name" value="IMIDAZOLE GLYCEROL PHOSPHATE SYNTHASE HISHF"/>
    <property type="match status" value="1"/>
</dbReference>
<keyword evidence="5" id="KW-0456">Lyase</keyword>